<keyword evidence="3" id="KW-1185">Reference proteome</keyword>
<evidence type="ECO:0000313" key="2">
    <source>
        <dbReference type="EMBL" id="GBF03846.1"/>
    </source>
</evidence>
<gene>
    <name evidence="2" type="ORF">DAERI_010018</name>
</gene>
<comment type="caution">
    <text evidence="2">The sequence shown here is derived from an EMBL/GenBank/DDBJ whole genome shotgun (WGS) entry which is preliminary data.</text>
</comment>
<feature type="signal peptide" evidence="1">
    <location>
        <begin position="1"/>
        <end position="26"/>
    </location>
</feature>
<dbReference type="Proteomes" id="UP000236569">
    <property type="component" value="Unassembled WGS sequence"/>
</dbReference>
<proteinExistence type="predicted"/>
<reference evidence="3" key="1">
    <citation type="submission" date="2018-01" db="EMBL/GenBank/DDBJ databases">
        <title>Draft Genome Sequence of the Radioresistant Bacterium Deinococcus aerius TR0125, Isolated from the Higher Atmosphere above Japan.</title>
        <authorList>
            <person name="Satoh K."/>
            <person name="Arai H."/>
            <person name="Sanzen T."/>
            <person name="Kawaguchi Y."/>
            <person name="Hayashi H."/>
            <person name="Yokobori S."/>
            <person name="Yamagishi A."/>
            <person name="Oono Y."/>
            <person name="Narumi I."/>
        </authorList>
    </citation>
    <scope>NUCLEOTIDE SEQUENCE [LARGE SCALE GENOMIC DNA]</scope>
    <source>
        <strain evidence="3">TR0125</strain>
    </source>
</reference>
<evidence type="ECO:0000313" key="3">
    <source>
        <dbReference type="Proteomes" id="UP000236569"/>
    </source>
</evidence>
<dbReference type="AlphaFoldDB" id="A0A2I9D0K7"/>
<sequence>MTALSLTRPALALLALGTLTPLSAPAAAQVKAQSLIVNPAGPSVSSVTLINADTDQPVPGFDPIPPAATLDLSRLPRNLSLRANTVGTVGSVRFGLDRNANYHQENNAPFALCGDRGTGNDYTACPANVFTPGTHQITVTPYTAADGKGTAGTGLLLNLTVVRPAAQTPAPAPAKGPVVTSLTLIDADTDKPVPGYDPIPAGARLRLSALPRHLNVRANVAPGVGSVRFNLGNGKTVLENEAPFAMCVDGRFSNGKKGNYYTCDASVFSPGDHRVTATPFSQMFGKGQSGAALVWNYTVER</sequence>
<evidence type="ECO:0000256" key="1">
    <source>
        <dbReference type="SAM" id="SignalP"/>
    </source>
</evidence>
<keyword evidence="1" id="KW-0732">Signal</keyword>
<protein>
    <submittedName>
        <fullName evidence="2">Polymorphic membrane protein</fullName>
    </submittedName>
</protein>
<dbReference type="EMBL" id="BFAG01000001">
    <property type="protein sequence ID" value="GBF03846.1"/>
    <property type="molecule type" value="Genomic_DNA"/>
</dbReference>
<dbReference type="RefSeq" id="WP_103127461.1">
    <property type="nucleotide sequence ID" value="NZ_BFAG01000001.1"/>
</dbReference>
<name>A0A2I9D0K7_9DEIO</name>
<feature type="chain" id="PRO_5014422658" evidence="1">
    <location>
        <begin position="27"/>
        <end position="301"/>
    </location>
</feature>
<organism evidence="2 3">
    <name type="scientific">Deinococcus aerius</name>
    <dbReference type="NCBI Taxonomy" id="200253"/>
    <lineage>
        <taxon>Bacteria</taxon>
        <taxon>Thermotogati</taxon>
        <taxon>Deinococcota</taxon>
        <taxon>Deinococci</taxon>
        <taxon>Deinococcales</taxon>
        <taxon>Deinococcaceae</taxon>
        <taxon>Deinococcus</taxon>
    </lineage>
</organism>
<accession>A0A2I9D0K7</accession>
<dbReference type="OrthoDB" id="62232at2"/>